<dbReference type="Proteomes" id="UP000078492">
    <property type="component" value="Unassembled WGS sequence"/>
</dbReference>
<dbReference type="AlphaFoldDB" id="A0A195E4I2"/>
<feature type="region of interest" description="Disordered" evidence="1">
    <location>
        <begin position="17"/>
        <end position="43"/>
    </location>
</feature>
<name>A0A195E4I2_9HYME</name>
<evidence type="ECO:0000256" key="1">
    <source>
        <dbReference type="SAM" id="MobiDB-lite"/>
    </source>
</evidence>
<reference evidence="2 3" key="1">
    <citation type="submission" date="2015-09" db="EMBL/GenBank/DDBJ databases">
        <title>Trachymyrmex cornetzi WGS genome.</title>
        <authorList>
            <person name="Nygaard S."/>
            <person name="Hu H."/>
            <person name="Boomsma J."/>
            <person name="Zhang G."/>
        </authorList>
    </citation>
    <scope>NUCLEOTIDE SEQUENCE [LARGE SCALE GENOMIC DNA]</scope>
    <source>
        <strain evidence="2">Tcor2-1</strain>
        <tissue evidence="2">Whole body</tissue>
    </source>
</reference>
<accession>A0A195E4I2</accession>
<evidence type="ECO:0000313" key="3">
    <source>
        <dbReference type="Proteomes" id="UP000078492"/>
    </source>
</evidence>
<sequence length="43" mass="4941">MGRLTIGFRETRRVGVRETGNANRTEETERGMPGVGLPRHWRC</sequence>
<keyword evidence="3" id="KW-1185">Reference proteome</keyword>
<organism evidence="2 3">
    <name type="scientific">Trachymyrmex cornetzi</name>
    <dbReference type="NCBI Taxonomy" id="471704"/>
    <lineage>
        <taxon>Eukaryota</taxon>
        <taxon>Metazoa</taxon>
        <taxon>Ecdysozoa</taxon>
        <taxon>Arthropoda</taxon>
        <taxon>Hexapoda</taxon>
        <taxon>Insecta</taxon>
        <taxon>Pterygota</taxon>
        <taxon>Neoptera</taxon>
        <taxon>Endopterygota</taxon>
        <taxon>Hymenoptera</taxon>
        <taxon>Apocrita</taxon>
        <taxon>Aculeata</taxon>
        <taxon>Formicoidea</taxon>
        <taxon>Formicidae</taxon>
        <taxon>Myrmicinae</taxon>
        <taxon>Trachymyrmex</taxon>
    </lineage>
</organism>
<gene>
    <name evidence="2" type="ORF">ALC57_07858</name>
</gene>
<evidence type="ECO:0000313" key="2">
    <source>
        <dbReference type="EMBL" id="KYN19812.1"/>
    </source>
</evidence>
<dbReference type="EMBL" id="KQ979685">
    <property type="protein sequence ID" value="KYN19812.1"/>
    <property type="molecule type" value="Genomic_DNA"/>
</dbReference>
<protein>
    <submittedName>
        <fullName evidence="2">Uncharacterized protein</fullName>
    </submittedName>
</protein>
<proteinExistence type="predicted"/>